<reference evidence="2" key="1">
    <citation type="journal article" date="2019" name="Int. J. Syst. Evol. Microbiol.">
        <title>The Global Catalogue of Microorganisms (GCM) 10K type strain sequencing project: providing services to taxonomists for standard genome sequencing and annotation.</title>
        <authorList>
            <consortium name="The Broad Institute Genomics Platform"/>
            <consortium name="The Broad Institute Genome Sequencing Center for Infectious Disease"/>
            <person name="Wu L."/>
            <person name="Ma J."/>
        </authorList>
    </citation>
    <scope>NUCLEOTIDE SEQUENCE [LARGE SCALE GENOMIC DNA]</scope>
    <source>
        <strain evidence="2">CGMCC 1.12371</strain>
    </source>
</reference>
<dbReference type="RefSeq" id="WP_382222054.1">
    <property type="nucleotide sequence ID" value="NZ_JBHTCA010000005.1"/>
</dbReference>
<dbReference type="Proteomes" id="UP001596501">
    <property type="component" value="Unassembled WGS sequence"/>
</dbReference>
<comment type="caution">
    <text evidence="1">The sequence shown here is derived from an EMBL/GenBank/DDBJ whole genome shotgun (WGS) entry which is preliminary data.</text>
</comment>
<name>A0ABW2QHR3_9BURK</name>
<evidence type="ECO:0000313" key="2">
    <source>
        <dbReference type="Proteomes" id="UP001596501"/>
    </source>
</evidence>
<sequence>MERRHFIRLVGGGTLAAAATTAGLSGCSTELPAEAVAAWNGPGDEPDPRRWALAHAILAPNSHNRQPWLVDLREHHTLTLHVDLERTLPMTDPWFRQIVVSQGTFIEALVIALKERGLAPTVTLFPEGAFAPRSLDARPVARVHWSPGAPAPAKDPLFAQLRRRHTAKVPYDTTRPVAPATLAALAAVVEGEHVRHGATVDTAQVAALRELCWQSARVELLTPRTVMESVRLTRVGPDEIARHRDGISVNGWLPRLANAVGAFDRTQPPAEGSTAYRQMMERFESHSLSAMGFVWLSTPFARDAAAGTTRHAEALAGRAYMRQQLKATELGLQMHPMSQAPQEFEEMRPHRERLQALLLGRSAEDEVVQMFSRVGHCAPQPHTPRRPLDGFVRSA</sequence>
<dbReference type="SUPFAM" id="SSF55469">
    <property type="entry name" value="FMN-dependent nitroreductase-like"/>
    <property type="match status" value="1"/>
</dbReference>
<dbReference type="Gene3D" id="3.40.109.10">
    <property type="entry name" value="NADH Oxidase"/>
    <property type="match status" value="1"/>
</dbReference>
<protein>
    <submittedName>
        <fullName evidence="1">Acg family FMN-binding oxidoreductase</fullName>
    </submittedName>
</protein>
<organism evidence="1 2">
    <name type="scientific">Hydrogenophaga atypica</name>
    <dbReference type="NCBI Taxonomy" id="249409"/>
    <lineage>
        <taxon>Bacteria</taxon>
        <taxon>Pseudomonadati</taxon>
        <taxon>Pseudomonadota</taxon>
        <taxon>Betaproteobacteria</taxon>
        <taxon>Burkholderiales</taxon>
        <taxon>Comamonadaceae</taxon>
        <taxon>Hydrogenophaga</taxon>
    </lineage>
</organism>
<dbReference type="NCBIfam" id="NF047509">
    <property type="entry name" value="Rv3131_FMN_oxido"/>
    <property type="match status" value="1"/>
</dbReference>
<accession>A0ABW2QHR3</accession>
<evidence type="ECO:0000313" key="1">
    <source>
        <dbReference type="EMBL" id="MFC7408985.1"/>
    </source>
</evidence>
<dbReference type="InterPro" id="IPR000415">
    <property type="entry name" value="Nitroreductase-like"/>
</dbReference>
<dbReference type="PROSITE" id="PS51257">
    <property type="entry name" value="PROKAR_LIPOPROTEIN"/>
    <property type="match status" value="1"/>
</dbReference>
<keyword evidence="2" id="KW-1185">Reference proteome</keyword>
<gene>
    <name evidence="1" type="ORF">ACFQPB_08945</name>
</gene>
<dbReference type="EMBL" id="JBHTCA010000005">
    <property type="protein sequence ID" value="MFC7408985.1"/>
    <property type="molecule type" value="Genomic_DNA"/>
</dbReference>
<proteinExistence type="predicted"/>